<gene>
    <name evidence="1" type="ORF">PNOK_0868000</name>
</gene>
<reference evidence="1 2" key="1">
    <citation type="journal article" date="2017" name="Mol. Ecol.">
        <title>Comparative and population genomic landscape of Phellinus noxius: A hypervariable fungus causing root rot in trees.</title>
        <authorList>
            <person name="Chung C.L."/>
            <person name="Lee T.J."/>
            <person name="Akiba M."/>
            <person name="Lee H.H."/>
            <person name="Kuo T.H."/>
            <person name="Liu D."/>
            <person name="Ke H.M."/>
            <person name="Yokoi T."/>
            <person name="Roa M.B."/>
            <person name="Lu M.J."/>
            <person name="Chang Y.Y."/>
            <person name="Ann P.J."/>
            <person name="Tsai J.N."/>
            <person name="Chen C.Y."/>
            <person name="Tzean S.S."/>
            <person name="Ota Y."/>
            <person name="Hattori T."/>
            <person name="Sahashi N."/>
            <person name="Liou R.F."/>
            <person name="Kikuchi T."/>
            <person name="Tsai I.J."/>
        </authorList>
    </citation>
    <scope>NUCLEOTIDE SEQUENCE [LARGE SCALE GENOMIC DNA]</scope>
    <source>
        <strain evidence="1 2">FFPRI411160</strain>
    </source>
</reference>
<evidence type="ECO:0000313" key="2">
    <source>
        <dbReference type="Proteomes" id="UP000217199"/>
    </source>
</evidence>
<name>A0A286U8D2_9AGAM</name>
<dbReference type="AlphaFoldDB" id="A0A286U8D2"/>
<organism evidence="1 2">
    <name type="scientific">Pyrrhoderma noxium</name>
    <dbReference type="NCBI Taxonomy" id="2282107"/>
    <lineage>
        <taxon>Eukaryota</taxon>
        <taxon>Fungi</taxon>
        <taxon>Dikarya</taxon>
        <taxon>Basidiomycota</taxon>
        <taxon>Agaricomycotina</taxon>
        <taxon>Agaricomycetes</taxon>
        <taxon>Hymenochaetales</taxon>
        <taxon>Hymenochaetaceae</taxon>
        <taxon>Pyrrhoderma</taxon>
    </lineage>
</organism>
<sequence length="72" mass="8783">MQTWKSVPTSLLQLKRKFARFRLCTLHHKLLLDAENFYVHYLSILHELVNWKRLLLIFLRFPKRSDKSDSLE</sequence>
<dbReference type="InParanoid" id="A0A286U8D2"/>
<dbReference type="Proteomes" id="UP000217199">
    <property type="component" value="Unassembled WGS sequence"/>
</dbReference>
<comment type="caution">
    <text evidence="1">The sequence shown here is derived from an EMBL/GenBank/DDBJ whole genome shotgun (WGS) entry which is preliminary data.</text>
</comment>
<evidence type="ECO:0000313" key="1">
    <source>
        <dbReference type="EMBL" id="PAV15822.1"/>
    </source>
</evidence>
<dbReference type="EMBL" id="NBII01000009">
    <property type="protein sequence ID" value="PAV15822.1"/>
    <property type="molecule type" value="Genomic_DNA"/>
</dbReference>
<accession>A0A286U8D2</accession>
<keyword evidence="2" id="KW-1185">Reference proteome</keyword>
<protein>
    <submittedName>
        <fullName evidence="1">Uncharacterized protein</fullName>
    </submittedName>
</protein>
<proteinExistence type="predicted"/>